<feature type="domain" description="Septin-type G" evidence="1">
    <location>
        <begin position="9"/>
        <end position="96"/>
    </location>
</feature>
<dbReference type="Gene3D" id="3.40.50.300">
    <property type="entry name" value="P-loop containing nucleotide triphosphate hydrolases"/>
    <property type="match status" value="1"/>
</dbReference>
<dbReference type="OrthoDB" id="2916324at2759"/>
<keyword evidence="3" id="KW-1185">Reference proteome</keyword>
<dbReference type="AlphaFoldDB" id="A0A4S8LFA1"/>
<organism evidence="2 3">
    <name type="scientific">Dendrothele bispora (strain CBS 962.96)</name>
    <dbReference type="NCBI Taxonomy" id="1314807"/>
    <lineage>
        <taxon>Eukaryota</taxon>
        <taxon>Fungi</taxon>
        <taxon>Dikarya</taxon>
        <taxon>Basidiomycota</taxon>
        <taxon>Agaricomycotina</taxon>
        <taxon>Agaricomycetes</taxon>
        <taxon>Agaricomycetidae</taxon>
        <taxon>Agaricales</taxon>
        <taxon>Agaricales incertae sedis</taxon>
        <taxon>Dendrothele</taxon>
    </lineage>
</organism>
<evidence type="ECO:0000259" key="1">
    <source>
        <dbReference type="Pfam" id="PF00735"/>
    </source>
</evidence>
<accession>A0A4S8LFA1</accession>
<dbReference type="GO" id="GO:0005525">
    <property type="term" value="F:GTP binding"/>
    <property type="evidence" value="ECO:0007669"/>
    <property type="project" value="InterPro"/>
</dbReference>
<dbReference type="Proteomes" id="UP000297245">
    <property type="component" value="Unassembled WGS sequence"/>
</dbReference>
<protein>
    <recommendedName>
        <fullName evidence="1">Septin-type G domain-containing protein</fullName>
    </recommendedName>
</protein>
<dbReference type="SUPFAM" id="SSF52540">
    <property type="entry name" value="P-loop containing nucleoside triphosphate hydrolases"/>
    <property type="match status" value="1"/>
</dbReference>
<evidence type="ECO:0000313" key="3">
    <source>
        <dbReference type="Proteomes" id="UP000297245"/>
    </source>
</evidence>
<sequence>MNTSFQPSDIVILVTGAVGAGRSTFINDFLGNPGRMKVGNPSSLATCTTQIGHEIVDSNSQRRNRLVIVDTPGFDDEDKSDFEVLQEIANWIQQSFPQGVGRGGIIYLYDISSDRYRSTVNTNVAVLNKSFGRTEDTYRRIVLVTTKWSRIGDQEGIKRQTELESRWNQLITRGSKLDSFKENSLDAKRIVDEFCKALESEGEFNFRDGLKDVQKLPRKPGTSSRLLTRLNGLLGTLLGSRA</sequence>
<dbReference type="Pfam" id="PF00735">
    <property type="entry name" value="Septin"/>
    <property type="match status" value="1"/>
</dbReference>
<dbReference type="InterPro" id="IPR030379">
    <property type="entry name" value="G_SEPTIN_dom"/>
</dbReference>
<name>A0A4S8LFA1_DENBC</name>
<evidence type="ECO:0000313" key="2">
    <source>
        <dbReference type="EMBL" id="THU87672.1"/>
    </source>
</evidence>
<reference evidence="2 3" key="1">
    <citation type="journal article" date="2019" name="Nat. Ecol. Evol.">
        <title>Megaphylogeny resolves global patterns of mushroom evolution.</title>
        <authorList>
            <person name="Varga T."/>
            <person name="Krizsan K."/>
            <person name="Foldi C."/>
            <person name="Dima B."/>
            <person name="Sanchez-Garcia M."/>
            <person name="Sanchez-Ramirez S."/>
            <person name="Szollosi G.J."/>
            <person name="Szarkandi J.G."/>
            <person name="Papp V."/>
            <person name="Albert L."/>
            <person name="Andreopoulos W."/>
            <person name="Angelini C."/>
            <person name="Antonin V."/>
            <person name="Barry K.W."/>
            <person name="Bougher N.L."/>
            <person name="Buchanan P."/>
            <person name="Buyck B."/>
            <person name="Bense V."/>
            <person name="Catcheside P."/>
            <person name="Chovatia M."/>
            <person name="Cooper J."/>
            <person name="Damon W."/>
            <person name="Desjardin D."/>
            <person name="Finy P."/>
            <person name="Geml J."/>
            <person name="Haridas S."/>
            <person name="Hughes K."/>
            <person name="Justo A."/>
            <person name="Karasinski D."/>
            <person name="Kautmanova I."/>
            <person name="Kiss B."/>
            <person name="Kocsube S."/>
            <person name="Kotiranta H."/>
            <person name="LaButti K.M."/>
            <person name="Lechner B.E."/>
            <person name="Liimatainen K."/>
            <person name="Lipzen A."/>
            <person name="Lukacs Z."/>
            <person name="Mihaltcheva S."/>
            <person name="Morgado L.N."/>
            <person name="Niskanen T."/>
            <person name="Noordeloos M.E."/>
            <person name="Ohm R.A."/>
            <person name="Ortiz-Santana B."/>
            <person name="Ovrebo C."/>
            <person name="Racz N."/>
            <person name="Riley R."/>
            <person name="Savchenko A."/>
            <person name="Shiryaev A."/>
            <person name="Soop K."/>
            <person name="Spirin V."/>
            <person name="Szebenyi C."/>
            <person name="Tomsovsky M."/>
            <person name="Tulloss R.E."/>
            <person name="Uehling J."/>
            <person name="Grigoriev I.V."/>
            <person name="Vagvolgyi C."/>
            <person name="Papp T."/>
            <person name="Martin F.M."/>
            <person name="Miettinen O."/>
            <person name="Hibbett D.S."/>
            <person name="Nagy L.G."/>
        </authorList>
    </citation>
    <scope>NUCLEOTIDE SEQUENCE [LARGE SCALE GENOMIC DNA]</scope>
    <source>
        <strain evidence="2 3">CBS 962.96</strain>
    </source>
</reference>
<dbReference type="CDD" id="cd00882">
    <property type="entry name" value="Ras_like_GTPase"/>
    <property type="match status" value="1"/>
</dbReference>
<gene>
    <name evidence="2" type="ORF">K435DRAFT_867060</name>
</gene>
<proteinExistence type="predicted"/>
<dbReference type="InterPro" id="IPR027417">
    <property type="entry name" value="P-loop_NTPase"/>
</dbReference>
<dbReference type="EMBL" id="ML179440">
    <property type="protein sequence ID" value="THU87672.1"/>
    <property type="molecule type" value="Genomic_DNA"/>
</dbReference>